<comment type="caution">
    <text evidence="2">The sequence shown here is derived from an EMBL/GenBank/DDBJ whole genome shotgun (WGS) entry which is preliminary data.</text>
</comment>
<evidence type="ECO:0000256" key="1">
    <source>
        <dbReference type="SAM" id="MobiDB-lite"/>
    </source>
</evidence>
<sequence>MDAQRFPSLVTAVENKCRERIRGLPDATKDILRDSPAGAPVLQVAVEDASRTPDGKVGRSRGAALIRFVEQALTHGSLMPPHVNTAPPAQGSLAIIGVSTCGKTTMLEQQGLCLLPDALPPRGAAGWGETEAAQLLLLLGSGLQDGEEHLLQQELRRPAASTPKKRLKEVAKLVQQAREYKLGRNDYTPPGLLLPAGNQGSIGSSVTVLISGARYEFQVLLMLEPREALEDQLMQHMDVVEGRRGAKALSADVKSHLASMWQRLTPPGTAVRDEVQRRREAAREHARYAPPLREVATRLAGRAYIARSGVATSCPAGPPTAQSCTRGRGRRGGGGGAAADLSTELLEELLFTGNFELVAQDRDDVGPWRMLLEGAGSEQQALREARELLLCLTQRIQIFIPSELLIALDLTLVDSIGFDDPNPRRRMLQRRLEEGLQHMVLLAERSLSTMGPVLEHLAESPFMAKWIRAHLLGQGQGQAEEGGGEQLPTLSVMIFREKTGLRVGTSDRVTFATLNAAGEEVVAVLDTVVHDSRAALAGLLREVVTWQLGLQQQQLHHQQQGQQQQRQLEQPEQMQQQGQRQLEQPDQQQHGKEGASEGGGSDGHRWRDGRYQLLERVEALAMDIVPVYFSFPMLGLALFQALDQRRGSRSAPPAAATAAARRRPPTAASAIEVELEAALGRTNLDEFLASMAQAQVDAARAAVRRYMGACRAAAEEVEQELWALERLLTRTDCRLPATKHNSSAKALEALSMQIGQDSEYKMTVHRAFARVYMQFLEPRLDALVAGEVKERLRQAAGRVAGRLIDRFKLEAGDEDGGKGLDGLLQATDPRNDWGWRGAPISTWLKNELASVGPLEGLRALLSTQLLPVVQRVCEELLAGVLVEFSGLPRDSHEQEAAARKLVSSLLQELSVADQVKKAFAALFHGNRANRTMPVTEYNRLLEVALEGEYIRRWLRTQLHDDISRKVDNGQSAEEVAGALRTWFRDQLVEGIVRRSNNGFHARLRSALFDKVIGLRYRLYDNGLGCAGAKGRWSTVLMRTFKHFMHNLSEEKDIFAAKKAGLQQAVQELRGLEADLVQLQEPDQQDAALAAAGSACAAAAGGPSAATTATAVKEEAAAVVEALLEAGQGLEARLLLNSWSNGLGGWGASATRRQLAAFRAHLDKLGYELVDCPGVGNSCGYFAVLSQALGIPLDGTDAVALRTVAEYRRRVADELARVNAAEEAPPEEGETAAAAGPEAPVRGLCTAVILSLEGAPPAGAEAAAAVVRKHVEGVRDDAPMTHLELSVLCQLLGVSVTMYNPTYAASGGYKSECDSLASVGSGVSDGGGADGGAGGGRAVRVLVATVPSGEGRRELDHFNVVRPRASGPQQQQPGDGGGEGAPGARVSSKQPREVGVGDDGAAGDAGAAKRQRST</sequence>
<dbReference type="OrthoDB" id="10546376at2759"/>
<evidence type="ECO:0000313" key="2">
    <source>
        <dbReference type="EMBL" id="KXZ48053.1"/>
    </source>
</evidence>
<name>A0A150GE53_GONPE</name>
<feature type="region of interest" description="Disordered" evidence="1">
    <location>
        <begin position="312"/>
        <end position="336"/>
    </location>
</feature>
<gene>
    <name evidence="2" type="ORF">GPECTOR_30g148</name>
</gene>
<dbReference type="EMBL" id="LSYV01000031">
    <property type="protein sequence ID" value="KXZ48053.1"/>
    <property type="molecule type" value="Genomic_DNA"/>
</dbReference>
<accession>A0A150GE53</accession>
<reference evidence="3" key="1">
    <citation type="journal article" date="2016" name="Nat. Commun.">
        <title>The Gonium pectorale genome demonstrates co-option of cell cycle regulation during the evolution of multicellularity.</title>
        <authorList>
            <person name="Hanschen E.R."/>
            <person name="Marriage T.N."/>
            <person name="Ferris P.J."/>
            <person name="Hamaji T."/>
            <person name="Toyoda A."/>
            <person name="Fujiyama A."/>
            <person name="Neme R."/>
            <person name="Noguchi H."/>
            <person name="Minakuchi Y."/>
            <person name="Suzuki M."/>
            <person name="Kawai-Toyooka H."/>
            <person name="Smith D.R."/>
            <person name="Sparks H."/>
            <person name="Anderson J."/>
            <person name="Bakaric R."/>
            <person name="Luria V."/>
            <person name="Karger A."/>
            <person name="Kirschner M.W."/>
            <person name="Durand P.M."/>
            <person name="Michod R.E."/>
            <person name="Nozaki H."/>
            <person name="Olson B.J."/>
        </authorList>
    </citation>
    <scope>NUCLEOTIDE SEQUENCE [LARGE SCALE GENOMIC DNA]</scope>
    <source>
        <strain evidence="3">NIES-2863</strain>
    </source>
</reference>
<feature type="region of interest" description="Disordered" evidence="1">
    <location>
        <begin position="1362"/>
        <end position="1413"/>
    </location>
</feature>
<evidence type="ECO:0000313" key="3">
    <source>
        <dbReference type="Proteomes" id="UP000075714"/>
    </source>
</evidence>
<dbReference type="Proteomes" id="UP000075714">
    <property type="component" value="Unassembled WGS sequence"/>
</dbReference>
<feature type="compositionally biased region" description="Low complexity" evidence="1">
    <location>
        <begin position="561"/>
        <end position="588"/>
    </location>
</feature>
<organism evidence="2 3">
    <name type="scientific">Gonium pectorale</name>
    <name type="common">Green alga</name>
    <dbReference type="NCBI Taxonomy" id="33097"/>
    <lineage>
        <taxon>Eukaryota</taxon>
        <taxon>Viridiplantae</taxon>
        <taxon>Chlorophyta</taxon>
        <taxon>core chlorophytes</taxon>
        <taxon>Chlorophyceae</taxon>
        <taxon>CS clade</taxon>
        <taxon>Chlamydomonadales</taxon>
        <taxon>Volvocaceae</taxon>
        <taxon>Gonium</taxon>
    </lineage>
</organism>
<feature type="region of interest" description="Disordered" evidence="1">
    <location>
        <begin position="561"/>
        <end position="606"/>
    </location>
</feature>
<protein>
    <submittedName>
        <fullName evidence="2">Uncharacterized protein</fullName>
    </submittedName>
</protein>
<proteinExistence type="predicted"/>
<keyword evidence="3" id="KW-1185">Reference proteome</keyword>